<feature type="transmembrane region" description="Helical" evidence="17">
    <location>
        <begin position="131"/>
        <end position="150"/>
    </location>
</feature>
<protein>
    <recommendedName>
        <fullName evidence="18">Potassium channel domain-containing protein</fullName>
    </recommendedName>
</protein>
<feature type="transmembrane region" description="Helical" evidence="17">
    <location>
        <begin position="274"/>
        <end position="295"/>
    </location>
</feature>
<evidence type="ECO:0000256" key="15">
    <source>
        <dbReference type="ARBA" id="ARBA00023303"/>
    </source>
</evidence>
<keyword evidence="5" id="KW-0633">Potassium transport</keyword>
<feature type="domain" description="Potassium channel" evidence="18">
    <location>
        <begin position="228"/>
        <end position="295"/>
    </location>
</feature>
<dbReference type="PANTHER" id="PTHR11003:SF268">
    <property type="entry name" value="TWO-PORE POTASSIUM CHANNEL 4-RELATED"/>
    <property type="match status" value="1"/>
</dbReference>
<evidence type="ECO:0000256" key="2">
    <source>
        <dbReference type="ARBA" id="ARBA00010159"/>
    </source>
</evidence>
<evidence type="ECO:0000256" key="13">
    <source>
        <dbReference type="ARBA" id="ARBA00023065"/>
    </source>
</evidence>
<evidence type="ECO:0000313" key="19">
    <source>
        <dbReference type="EMBL" id="KAH0461005.1"/>
    </source>
</evidence>
<keyword evidence="11" id="KW-0630">Potassium</keyword>
<dbReference type="GO" id="GO:0022841">
    <property type="term" value="F:potassium ion leak channel activity"/>
    <property type="evidence" value="ECO:0007669"/>
    <property type="project" value="TreeGrafter"/>
</dbReference>
<evidence type="ECO:0000256" key="9">
    <source>
        <dbReference type="ARBA" id="ARBA00022826"/>
    </source>
</evidence>
<dbReference type="Proteomes" id="UP000775213">
    <property type="component" value="Unassembled WGS sequence"/>
</dbReference>
<comment type="caution">
    <text evidence="19">The sequence shown here is derived from an EMBL/GenBank/DDBJ whole genome shotgun (WGS) entry which is preliminary data.</text>
</comment>
<dbReference type="GO" id="GO:0005886">
    <property type="term" value="C:plasma membrane"/>
    <property type="evidence" value="ECO:0007669"/>
    <property type="project" value="TreeGrafter"/>
</dbReference>
<feature type="transmembrane region" description="Helical" evidence="17">
    <location>
        <begin position="220"/>
        <end position="241"/>
    </location>
</feature>
<comment type="similarity">
    <text evidence="2">Belongs to the two pore domain potassium channel (TC 1.A.1.7) family.</text>
</comment>
<dbReference type="GO" id="GO:0030322">
    <property type="term" value="P:stabilization of membrane potential"/>
    <property type="evidence" value="ECO:0007669"/>
    <property type="project" value="TreeGrafter"/>
</dbReference>
<organism evidence="19 20">
    <name type="scientific">Dendrobium chrysotoxum</name>
    <name type="common">Orchid</name>
    <dbReference type="NCBI Taxonomy" id="161865"/>
    <lineage>
        <taxon>Eukaryota</taxon>
        <taxon>Viridiplantae</taxon>
        <taxon>Streptophyta</taxon>
        <taxon>Embryophyta</taxon>
        <taxon>Tracheophyta</taxon>
        <taxon>Spermatophyta</taxon>
        <taxon>Magnoliopsida</taxon>
        <taxon>Liliopsida</taxon>
        <taxon>Asparagales</taxon>
        <taxon>Orchidaceae</taxon>
        <taxon>Epidendroideae</taxon>
        <taxon>Malaxideae</taxon>
        <taxon>Dendrobiinae</taxon>
        <taxon>Dendrobium</taxon>
    </lineage>
</organism>
<dbReference type="InterPro" id="IPR003280">
    <property type="entry name" value="2pore_dom_K_chnl"/>
</dbReference>
<feature type="domain" description="Potassium channel" evidence="18">
    <location>
        <begin position="107"/>
        <end position="186"/>
    </location>
</feature>
<evidence type="ECO:0000256" key="6">
    <source>
        <dbReference type="ARBA" id="ARBA00022692"/>
    </source>
</evidence>
<feature type="transmembrane region" description="Helical" evidence="17">
    <location>
        <begin position="192"/>
        <end position="208"/>
    </location>
</feature>
<evidence type="ECO:0000256" key="17">
    <source>
        <dbReference type="SAM" id="Phobius"/>
    </source>
</evidence>
<feature type="transmembrane region" description="Helical" evidence="17">
    <location>
        <begin position="162"/>
        <end position="186"/>
    </location>
</feature>
<evidence type="ECO:0000256" key="5">
    <source>
        <dbReference type="ARBA" id="ARBA00022538"/>
    </source>
</evidence>
<dbReference type="PRINTS" id="PR01333">
    <property type="entry name" value="2POREKCHANEL"/>
</dbReference>
<dbReference type="GO" id="GO:0015271">
    <property type="term" value="F:outward rectifier potassium channel activity"/>
    <property type="evidence" value="ECO:0007669"/>
    <property type="project" value="TreeGrafter"/>
</dbReference>
<evidence type="ECO:0000256" key="4">
    <source>
        <dbReference type="ARBA" id="ARBA00022448"/>
    </source>
</evidence>
<keyword evidence="20" id="KW-1185">Reference proteome</keyword>
<keyword evidence="10" id="KW-0106">Calcium</keyword>
<dbReference type="AlphaFoldDB" id="A0AAV7GY61"/>
<keyword evidence="6 17" id="KW-0812">Transmembrane</keyword>
<reference evidence="19 20" key="1">
    <citation type="journal article" date="2021" name="Hortic Res">
        <title>Chromosome-scale assembly of the Dendrobium chrysotoxum genome enhances the understanding of orchid evolution.</title>
        <authorList>
            <person name="Zhang Y."/>
            <person name="Zhang G.Q."/>
            <person name="Zhang D."/>
            <person name="Liu X.D."/>
            <person name="Xu X.Y."/>
            <person name="Sun W.H."/>
            <person name="Yu X."/>
            <person name="Zhu X."/>
            <person name="Wang Z.W."/>
            <person name="Zhao X."/>
            <person name="Zhong W.Y."/>
            <person name="Chen H."/>
            <person name="Yin W.L."/>
            <person name="Huang T."/>
            <person name="Niu S.C."/>
            <person name="Liu Z.J."/>
        </authorList>
    </citation>
    <scope>NUCLEOTIDE SEQUENCE [LARGE SCALE GENOMIC DNA]</scope>
    <source>
        <strain evidence="19">Lindl</strain>
    </source>
</reference>
<evidence type="ECO:0000313" key="20">
    <source>
        <dbReference type="Proteomes" id="UP000775213"/>
    </source>
</evidence>
<gene>
    <name evidence="19" type="ORF">IEQ34_008580</name>
</gene>
<comment type="subunit">
    <text evidence="3">Homodimer.</text>
</comment>
<evidence type="ECO:0000256" key="10">
    <source>
        <dbReference type="ARBA" id="ARBA00022837"/>
    </source>
</evidence>
<feature type="transmembrane region" description="Helical" evidence="17">
    <location>
        <begin position="100"/>
        <end position="119"/>
    </location>
</feature>
<dbReference type="GO" id="GO:0046872">
    <property type="term" value="F:metal ion binding"/>
    <property type="evidence" value="ECO:0007669"/>
    <property type="project" value="UniProtKB-KW"/>
</dbReference>
<evidence type="ECO:0000256" key="12">
    <source>
        <dbReference type="ARBA" id="ARBA00022989"/>
    </source>
</evidence>
<keyword evidence="9" id="KW-0631">Potassium channel</keyword>
<keyword evidence="8" id="KW-0677">Repeat</keyword>
<keyword evidence="14 17" id="KW-0472">Membrane</keyword>
<keyword evidence="7" id="KW-0479">Metal-binding</keyword>
<dbReference type="FunFam" id="1.10.287.70:FF:000102">
    <property type="entry name" value="Two-pore potassium channel 3"/>
    <property type="match status" value="1"/>
</dbReference>
<keyword evidence="4" id="KW-0813">Transport</keyword>
<accession>A0AAV7GY61</accession>
<keyword evidence="13" id="KW-0406">Ion transport</keyword>
<evidence type="ECO:0000259" key="18">
    <source>
        <dbReference type="Pfam" id="PF07885"/>
    </source>
</evidence>
<evidence type="ECO:0000256" key="16">
    <source>
        <dbReference type="SAM" id="MobiDB-lite"/>
    </source>
</evidence>
<name>A0AAV7GY61_DENCH</name>
<keyword evidence="12 17" id="KW-1133">Transmembrane helix</keyword>
<evidence type="ECO:0000256" key="1">
    <source>
        <dbReference type="ARBA" id="ARBA00004141"/>
    </source>
</evidence>
<dbReference type="EMBL" id="JAGFBR010000009">
    <property type="protein sequence ID" value="KAH0461005.1"/>
    <property type="molecule type" value="Genomic_DNA"/>
</dbReference>
<evidence type="ECO:0000256" key="8">
    <source>
        <dbReference type="ARBA" id="ARBA00022737"/>
    </source>
</evidence>
<sequence length="378" mass="41512">MEEEEPLLLRCLLLSHPSVPIPSSEIEDTYPGADNTDSRGGFVSSSSSSPSPAPAHFPGRKSLLHRSKTAPTMDILRTLRSEVSDAYSKEQPKLGPSVSVLNYAAALLLLYLCLGVLIYSTNSDGYSGIETHPSVDALYFCIVTLCTIGYGDITPLTPLTKAISCIFVLVGFGILDVLLSASVSYLLELQESLILAAGARGIVAYAFDAEKGRMRIRMKVGIAVGVVVLCVGAGTVALHWLEDLDWIDSFYLAVMSVTTVGYGDRAFGTLKGRVFASFWLLVSTLAVARAFLYLVEARIDRRHRRIAKLVLQRDLTVEDLIAANINHNGFISKSEFVIYKLKEMRMIEERDILQICNHFAKLDRNDTGKIILPDLFNS</sequence>
<feature type="region of interest" description="Disordered" evidence="16">
    <location>
        <begin position="18"/>
        <end position="60"/>
    </location>
</feature>
<dbReference type="Pfam" id="PF07885">
    <property type="entry name" value="Ion_trans_2"/>
    <property type="match status" value="2"/>
</dbReference>
<evidence type="ECO:0000256" key="3">
    <source>
        <dbReference type="ARBA" id="ARBA00011738"/>
    </source>
</evidence>
<dbReference type="SUPFAM" id="SSF81324">
    <property type="entry name" value="Voltage-gated potassium channels"/>
    <property type="match status" value="2"/>
</dbReference>
<dbReference type="InterPro" id="IPR013099">
    <property type="entry name" value="K_chnl_dom"/>
</dbReference>
<dbReference type="GO" id="GO:0009705">
    <property type="term" value="C:plant-type vacuole membrane"/>
    <property type="evidence" value="ECO:0007669"/>
    <property type="project" value="TreeGrafter"/>
</dbReference>
<evidence type="ECO:0000256" key="7">
    <source>
        <dbReference type="ARBA" id="ARBA00022723"/>
    </source>
</evidence>
<proteinExistence type="inferred from homology"/>
<evidence type="ECO:0000256" key="11">
    <source>
        <dbReference type="ARBA" id="ARBA00022958"/>
    </source>
</evidence>
<dbReference type="PANTHER" id="PTHR11003">
    <property type="entry name" value="POTASSIUM CHANNEL, SUBFAMILY K"/>
    <property type="match status" value="1"/>
</dbReference>
<dbReference type="Gene3D" id="1.10.287.70">
    <property type="match status" value="2"/>
</dbReference>
<comment type="subcellular location">
    <subcellularLocation>
        <location evidence="1">Membrane</location>
        <topology evidence="1">Multi-pass membrane protein</topology>
    </subcellularLocation>
</comment>
<keyword evidence="15" id="KW-0407">Ion channel</keyword>
<evidence type="ECO:0000256" key="14">
    <source>
        <dbReference type="ARBA" id="ARBA00023136"/>
    </source>
</evidence>